<dbReference type="CDD" id="cd16282">
    <property type="entry name" value="metallo-hydrolase-like_MBL-fold"/>
    <property type="match status" value="1"/>
</dbReference>
<dbReference type="STRING" id="1742358.GCA_001439605_01482"/>
<dbReference type="Gene3D" id="3.60.15.10">
    <property type="entry name" value="Ribonuclease Z/Hydroxyacylglutathione hydrolase-like"/>
    <property type="match status" value="1"/>
</dbReference>
<dbReference type="PANTHER" id="PTHR42951">
    <property type="entry name" value="METALLO-BETA-LACTAMASE DOMAIN-CONTAINING"/>
    <property type="match status" value="1"/>
</dbReference>
<gene>
    <name evidence="2" type="ORF">E0Y62_03025</name>
</gene>
<sequence length="311" mass="34711">MNGMFQSKHFKLEKVSNSIYAAIAKEGGGAAANAGFVDLGEKVIVFDTFNTQQASQDLKLLAESITNHPVTWVINSHWHGDHIRGNQTFKDRMIISSESTYTKIKDVHPSRIAAQKNDMNGLTNYIQSLKDQLVQNTDAQLQYQINFLSELKSSLPTLELVLPNQTFIDKMTFHGKKQSATLFTLGGGHSLCDAMLYIPDEKVIFMGDLLFVDCHPTFFEESNLEHWATILKKVMLMEIDVAVPGHGSIGTKEDISKVTHYLSDLTAIVEGNHPIEEINIPAMYKDWGSSEVFQQNIKIAEALLNKGTPIL</sequence>
<protein>
    <submittedName>
        <fullName evidence="2">MBL fold metallo-hydrolase</fullName>
    </submittedName>
</protein>
<dbReference type="Pfam" id="PF00753">
    <property type="entry name" value="Lactamase_B"/>
    <property type="match status" value="1"/>
</dbReference>
<dbReference type="InterPro" id="IPR050855">
    <property type="entry name" value="NDM-1-like"/>
</dbReference>
<reference evidence="2 3" key="1">
    <citation type="submission" date="2019-03" db="EMBL/GenBank/DDBJ databases">
        <authorList>
            <person name="Jensen L."/>
            <person name="Storgaard J."/>
            <person name="Sulaj E."/>
            <person name="Schramm A."/>
            <person name="Marshall I.P.G."/>
        </authorList>
    </citation>
    <scope>NUCLEOTIDE SEQUENCE [LARGE SCALE GENOMIC DNA]</scope>
    <source>
        <strain evidence="2 3">2017H2G3</strain>
    </source>
</reference>
<dbReference type="Proteomes" id="UP000293846">
    <property type="component" value="Unassembled WGS sequence"/>
</dbReference>
<keyword evidence="3" id="KW-1185">Reference proteome</keyword>
<dbReference type="InterPro" id="IPR036866">
    <property type="entry name" value="RibonucZ/Hydroxyglut_hydro"/>
</dbReference>
<evidence type="ECO:0000313" key="3">
    <source>
        <dbReference type="Proteomes" id="UP000293846"/>
    </source>
</evidence>
<name>A0A4R1B031_9BACI</name>
<dbReference type="SUPFAM" id="SSF56281">
    <property type="entry name" value="Metallo-hydrolase/oxidoreductase"/>
    <property type="match status" value="1"/>
</dbReference>
<evidence type="ECO:0000313" key="2">
    <source>
        <dbReference type="EMBL" id="TCJ05664.1"/>
    </source>
</evidence>
<organism evidence="2 3">
    <name type="scientific">Cytobacillus praedii</name>
    <dbReference type="NCBI Taxonomy" id="1742358"/>
    <lineage>
        <taxon>Bacteria</taxon>
        <taxon>Bacillati</taxon>
        <taxon>Bacillota</taxon>
        <taxon>Bacilli</taxon>
        <taxon>Bacillales</taxon>
        <taxon>Bacillaceae</taxon>
        <taxon>Cytobacillus</taxon>
    </lineage>
</organism>
<dbReference type="EMBL" id="SJTH01000003">
    <property type="protein sequence ID" value="TCJ05664.1"/>
    <property type="molecule type" value="Genomic_DNA"/>
</dbReference>
<comment type="caution">
    <text evidence="2">The sequence shown here is derived from an EMBL/GenBank/DDBJ whole genome shotgun (WGS) entry which is preliminary data.</text>
</comment>
<proteinExistence type="predicted"/>
<dbReference type="SMART" id="SM00849">
    <property type="entry name" value="Lactamase_B"/>
    <property type="match status" value="1"/>
</dbReference>
<dbReference type="AlphaFoldDB" id="A0A4R1B031"/>
<evidence type="ECO:0000259" key="1">
    <source>
        <dbReference type="SMART" id="SM00849"/>
    </source>
</evidence>
<accession>A0A4R1B031</accession>
<feature type="domain" description="Metallo-beta-lactamase" evidence="1">
    <location>
        <begin position="31"/>
        <end position="246"/>
    </location>
</feature>
<keyword evidence="2" id="KW-0378">Hydrolase</keyword>
<dbReference type="GO" id="GO:0016787">
    <property type="term" value="F:hydrolase activity"/>
    <property type="evidence" value="ECO:0007669"/>
    <property type="project" value="UniProtKB-KW"/>
</dbReference>
<dbReference type="PANTHER" id="PTHR42951:SF4">
    <property type="entry name" value="ACYL-COENZYME A THIOESTERASE MBLAC2"/>
    <property type="match status" value="1"/>
</dbReference>
<dbReference type="OrthoDB" id="420651at2"/>
<dbReference type="InterPro" id="IPR001279">
    <property type="entry name" value="Metallo-B-lactamas"/>
</dbReference>